<evidence type="ECO:0000256" key="2">
    <source>
        <dbReference type="ARBA" id="ARBA00007347"/>
    </source>
</evidence>
<dbReference type="AlphaFoldDB" id="A0A9N9XMV4"/>
<dbReference type="EMBL" id="OU900103">
    <property type="protein sequence ID" value="CAG9855169.1"/>
    <property type="molecule type" value="Genomic_DNA"/>
</dbReference>
<sequence length="82" mass="9887">MHTDLSAHLHNKTCNELIQLLSQCHSENPFLKFFGVCNPEDDKVVKCLKEERLERRRINYEKSLEMKARLKKKFEEQRENKL</sequence>
<dbReference type="Pfam" id="PF08583">
    <property type="entry name" value="Cmc1"/>
    <property type="match status" value="1"/>
</dbReference>
<dbReference type="PANTHER" id="PTHR22977:SF1">
    <property type="entry name" value="COX ASSEMBLY MITOCHONDRIAL PROTEIN 2 HOMOLOG"/>
    <property type="match status" value="1"/>
</dbReference>
<evidence type="ECO:0000313" key="7">
    <source>
        <dbReference type="Proteomes" id="UP001153712"/>
    </source>
</evidence>
<evidence type="ECO:0000313" key="6">
    <source>
        <dbReference type="EMBL" id="CAG9855169.1"/>
    </source>
</evidence>
<accession>A0A9N9XMV4</accession>
<proteinExistence type="inferred from homology"/>
<keyword evidence="4" id="KW-1015">Disulfide bond</keyword>
<comment type="similarity">
    <text evidence="2 5">Belongs to the CMC family.</text>
</comment>
<evidence type="ECO:0000256" key="4">
    <source>
        <dbReference type="ARBA" id="ARBA00023157"/>
    </source>
</evidence>
<evidence type="ECO:0000256" key="3">
    <source>
        <dbReference type="ARBA" id="ARBA00023128"/>
    </source>
</evidence>
<dbReference type="PANTHER" id="PTHR22977">
    <property type="entry name" value="COX ASSEMBLY MITOCHONDRIAL PROTEIN"/>
    <property type="match status" value="1"/>
</dbReference>
<dbReference type="OrthoDB" id="532630at2759"/>
<dbReference type="GO" id="GO:0005739">
    <property type="term" value="C:mitochondrion"/>
    <property type="evidence" value="ECO:0007669"/>
    <property type="project" value="UniProtKB-SubCell"/>
</dbReference>
<keyword evidence="7" id="KW-1185">Reference proteome</keyword>
<gene>
    <name evidence="6" type="ORF">PHYEVI_LOCUS1626</name>
</gene>
<organism evidence="6 7">
    <name type="scientific">Phyllotreta striolata</name>
    <name type="common">Striped flea beetle</name>
    <name type="synonym">Crioceris striolata</name>
    <dbReference type="NCBI Taxonomy" id="444603"/>
    <lineage>
        <taxon>Eukaryota</taxon>
        <taxon>Metazoa</taxon>
        <taxon>Ecdysozoa</taxon>
        <taxon>Arthropoda</taxon>
        <taxon>Hexapoda</taxon>
        <taxon>Insecta</taxon>
        <taxon>Pterygota</taxon>
        <taxon>Neoptera</taxon>
        <taxon>Endopterygota</taxon>
        <taxon>Coleoptera</taxon>
        <taxon>Polyphaga</taxon>
        <taxon>Cucujiformia</taxon>
        <taxon>Chrysomeloidea</taxon>
        <taxon>Chrysomelidae</taxon>
        <taxon>Galerucinae</taxon>
        <taxon>Alticini</taxon>
        <taxon>Phyllotreta</taxon>
    </lineage>
</organism>
<dbReference type="PROSITE" id="PS51808">
    <property type="entry name" value="CHCH"/>
    <property type="match status" value="1"/>
</dbReference>
<reference evidence="6" key="1">
    <citation type="submission" date="2022-01" db="EMBL/GenBank/DDBJ databases">
        <authorList>
            <person name="King R."/>
        </authorList>
    </citation>
    <scope>NUCLEOTIDE SEQUENCE</scope>
</reference>
<evidence type="ECO:0000256" key="5">
    <source>
        <dbReference type="RuleBase" id="RU364104"/>
    </source>
</evidence>
<dbReference type="Proteomes" id="UP001153712">
    <property type="component" value="Chromosome 10"/>
</dbReference>
<keyword evidence="3 5" id="KW-0496">Mitochondrion</keyword>
<comment type="subcellular location">
    <subcellularLocation>
        <location evidence="1 5">Mitochondrion</location>
    </subcellularLocation>
</comment>
<protein>
    <recommendedName>
        <fullName evidence="5">COX assembly mitochondrial protein</fullName>
    </recommendedName>
</protein>
<evidence type="ECO:0000256" key="1">
    <source>
        <dbReference type="ARBA" id="ARBA00004173"/>
    </source>
</evidence>
<name>A0A9N9XMV4_PHYSR</name>
<dbReference type="InterPro" id="IPR013892">
    <property type="entry name" value="Cyt_c_biogenesis_Cmc1-like"/>
</dbReference>